<feature type="domain" description="Endoplasmic reticulum vesicle transporter C-terminal" evidence="6">
    <location>
        <begin position="174"/>
        <end position="333"/>
    </location>
</feature>
<name>A0AAF0EM90_9BASI</name>
<dbReference type="GO" id="GO:0005789">
    <property type="term" value="C:endoplasmic reticulum membrane"/>
    <property type="evidence" value="ECO:0007669"/>
    <property type="project" value="TreeGrafter"/>
</dbReference>
<protein>
    <recommendedName>
        <fullName evidence="10">Endoplasmic reticulum-Golgi intermediate compartment protein 2</fullName>
    </recommendedName>
</protein>
<accession>A0AAF0EM90</accession>
<evidence type="ECO:0000256" key="4">
    <source>
        <dbReference type="ARBA" id="ARBA00023136"/>
    </source>
</evidence>
<keyword evidence="9" id="KW-1185">Reference proteome</keyword>
<reference evidence="8" key="1">
    <citation type="submission" date="2023-03" db="EMBL/GenBank/DDBJ databases">
        <title>Mating type loci evolution in Malassezia.</title>
        <authorList>
            <person name="Coelho M.A."/>
        </authorList>
    </citation>
    <scope>NUCLEOTIDE SEQUENCE</scope>
    <source>
        <strain evidence="8">CBS 9557</strain>
    </source>
</reference>
<dbReference type="EMBL" id="CP119892">
    <property type="protein sequence ID" value="WFD25306.1"/>
    <property type="molecule type" value="Genomic_DNA"/>
</dbReference>
<evidence type="ECO:0000256" key="2">
    <source>
        <dbReference type="ARBA" id="ARBA00022692"/>
    </source>
</evidence>
<dbReference type="AlphaFoldDB" id="A0AAF0EM90"/>
<feature type="transmembrane region" description="Helical" evidence="5">
    <location>
        <begin position="36"/>
        <end position="53"/>
    </location>
</feature>
<gene>
    <name evidence="8" type="ORF">MNAN1_000275</name>
</gene>
<evidence type="ECO:0000313" key="9">
    <source>
        <dbReference type="Proteomes" id="UP001213623"/>
    </source>
</evidence>
<dbReference type="Proteomes" id="UP001213623">
    <property type="component" value="Chromosome 1"/>
</dbReference>
<evidence type="ECO:0000259" key="7">
    <source>
        <dbReference type="Pfam" id="PF13850"/>
    </source>
</evidence>
<dbReference type="Pfam" id="PF13850">
    <property type="entry name" value="ERGIC_N"/>
    <property type="match status" value="1"/>
</dbReference>
<evidence type="ECO:0008006" key="10">
    <source>
        <dbReference type="Google" id="ProtNLM"/>
    </source>
</evidence>
<comment type="subcellular location">
    <subcellularLocation>
        <location evidence="1">Membrane</location>
    </subcellularLocation>
</comment>
<keyword evidence="2 5" id="KW-0812">Transmembrane</keyword>
<dbReference type="InterPro" id="IPR012936">
    <property type="entry name" value="Erv_C"/>
</dbReference>
<dbReference type="GO" id="GO:0000139">
    <property type="term" value="C:Golgi membrane"/>
    <property type="evidence" value="ECO:0007669"/>
    <property type="project" value="TreeGrafter"/>
</dbReference>
<proteinExistence type="predicted"/>
<sequence length="409" mass="46236">MSDSALLDTLDRLPRLRQFDAFPKTQPMYLKRTSHGGLLTVVLAIVMVIMIFVEVRTYLFTSPEFTFDVDNHIGTLMQLNLDITVATPCDNLVIDLRDATGDFVHFDDRDLVKDPTYFESEKWRAESKQHHNKFYKLSHAHYRNQKKMPRKNKKPVRGGPRHKDSGFEVVGVAKDEKAPACRVYGSITVKKVTANLHIKALVPTFMISSGNLEKIINMSHIIHEFSFGDYFPDIAEPLDLSLEVTDDYAAVYQYFLSVVPTQYISGGRVLNTNQYSVTDYKRDPNGQVAFPGLYFKFDIEPMTMTVRPHSKSLVALLVHLSSVLGGAWVCTNLLIRVLYRLNVLYRRYARGASLNLANAMTPNPNQYTTTYFSGPMDTSSAGGYDSYSASAPSYAAHTTSETKYRAPNY</sequence>
<dbReference type="GO" id="GO:0006888">
    <property type="term" value="P:endoplasmic reticulum to Golgi vesicle-mediated transport"/>
    <property type="evidence" value="ECO:0007669"/>
    <property type="project" value="TreeGrafter"/>
</dbReference>
<organism evidence="8 9">
    <name type="scientific">Malassezia nana</name>
    <dbReference type="NCBI Taxonomy" id="180528"/>
    <lineage>
        <taxon>Eukaryota</taxon>
        <taxon>Fungi</taxon>
        <taxon>Dikarya</taxon>
        <taxon>Basidiomycota</taxon>
        <taxon>Ustilaginomycotina</taxon>
        <taxon>Malasseziomycetes</taxon>
        <taxon>Malasseziales</taxon>
        <taxon>Malasseziaceae</taxon>
        <taxon>Malassezia</taxon>
    </lineage>
</organism>
<evidence type="ECO:0000259" key="6">
    <source>
        <dbReference type="Pfam" id="PF07970"/>
    </source>
</evidence>
<dbReference type="InterPro" id="IPR045888">
    <property type="entry name" value="Erv"/>
</dbReference>
<dbReference type="PANTHER" id="PTHR10984:SF81">
    <property type="entry name" value="ER-DERIVED VESICLES PROTEIN ERV41"/>
    <property type="match status" value="1"/>
</dbReference>
<feature type="domain" description="Endoplasmic reticulum vesicle transporter N-terminal" evidence="7">
    <location>
        <begin position="16"/>
        <end position="102"/>
    </location>
</feature>
<dbReference type="GO" id="GO:0030134">
    <property type="term" value="C:COPII-coated ER to Golgi transport vesicle"/>
    <property type="evidence" value="ECO:0007669"/>
    <property type="project" value="TreeGrafter"/>
</dbReference>
<dbReference type="InterPro" id="IPR039542">
    <property type="entry name" value="Erv_N"/>
</dbReference>
<evidence type="ECO:0000313" key="8">
    <source>
        <dbReference type="EMBL" id="WFD25306.1"/>
    </source>
</evidence>
<dbReference type="GO" id="GO:0006890">
    <property type="term" value="P:retrograde vesicle-mediated transport, Golgi to endoplasmic reticulum"/>
    <property type="evidence" value="ECO:0007669"/>
    <property type="project" value="TreeGrafter"/>
</dbReference>
<dbReference type="PANTHER" id="PTHR10984">
    <property type="entry name" value="ENDOPLASMIC RETICULUM-GOLGI INTERMEDIATE COMPARTMENT PROTEIN"/>
    <property type="match status" value="1"/>
</dbReference>
<feature type="transmembrane region" description="Helical" evidence="5">
    <location>
        <begin position="313"/>
        <end position="339"/>
    </location>
</feature>
<keyword evidence="4 5" id="KW-0472">Membrane</keyword>
<evidence type="ECO:0000256" key="3">
    <source>
        <dbReference type="ARBA" id="ARBA00022989"/>
    </source>
</evidence>
<evidence type="ECO:0000256" key="5">
    <source>
        <dbReference type="SAM" id="Phobius"/>
    </source>
</evidence>
<keyword evidence="3 5" id="KW-1133">Transmembrane helix</keyword>
<evidence type="ECO:0000256" key="1">
    <source>
        <dbReference type="ARBA" id="ARBA00004370"/>
    </source>
</evidence>
<dbReference type="Pfam" id="PF07970">
    <property type="entry name" value="COPIIcoated_ERV"/>
    <property type="match status" value="1"/>
</dbReference>